<dbReference type="PROSITE" id="PS50835">
    <property type="entry name" value="IG_LIKE"/>
    <property type="match status" value="1"/>
</dbReference>
<dbReference type="InterPro" id="IPR013783">
    <property type="entry name" value="Ig-like_fold"/>
</dbReference>
<organism evidence="3 4">
    <name type="scientific">Euroglyphus maynei</name>
    <name type="common">Mayne's house dust mite</name>
    <dbReference type="NCBI Taxonomy" id="6958"/>
    <lineage>
        <taxon>Eukaryota</taxon>
        <taxon>Metazoa</taxon>
        <taxon>Ecdysozoa</taxon>
        <taxon>Arthropoda</taxon>
        <taxon>Chelicerata</taxon>
        <taxon>Arachnida</taxon>
        <taxon>Acari</taxon>
        <taxon>Acariformes</taxon>
        <taxon>Sarcoptiformes</taxon>
        <taxon>Astigmata</taxon>
        <taxon>Psoroptidia</taxon>
        <taxon>Analgoidea</taxon>
        <taxon>Pyroglyphidae</taxon>
        <taxon>Pyroglyphinae</taxon>
        <taxon>Euroglyphus</taxon>
    </lineage>
</organism>
<dbReference type="Proteomes" id="UP000194236">
    <property type="component" value="Unassembled WGS sequence"/>
</dbReference>
<feature type="non-terminal residue" evidence="3">
    <location>
        <position position="76"/>
    </location>
</feature>
<dbReference type="AlphaFoldDB" id="A0A1Y3BI05"/>
<dbReference type="Gene3D" id="2.60.40.10">
    <property type="entry name" value="Immunoglobulins"/>
    <property type="match status" value="1"/>
</dbReference>
<sequence>MELYYYYEQTGESPFDVIWLHNGKEVKKSNDFNYRQTGDDFILEIAECLPEDSGTYTCEAFNDAGETFSTGTILVK</sequence>
<proteinExistence type="predicted"/>
<keyword evidence="1" id="KW-0393">Immunoglobulin domain</keyword>
<evidence type="ECO:0000256" key="1">
    <source>
        <dbReference type="ARBA" id="ARBA00023319"/>
    </source>
</evidence>
<evidence type="ECO:0000313" key="3">
    <source>
        <dbReference type="EMBL" id="OTF80571.1"/>
    </source>
</evidence>
<gene>
    <name evidence="3" type="ORF">BLA29_015387</name>
</gene>
<dbReference type="OrthoDB" id="6516924at2759"/>
<dbReference type="PANTHER" id="PTHR47633:SF4">
    <property type="entry name" value="MYOPALLADIN ISOFORM X1"/>
    <property type="match status" value="1"/>
</dbReference>
<accession>A0A1Y3BI05</accession>
<dbReference type="Pfam" id="PF07679">
    <property type="entry name" value="I-set"/>
    <property type="match status" value="1"/>
</dbReference>
<dbReference type="PANTHER" id="PTHR47633">
    <property type="entry name" value="IMMUNOGLOBULIN"/>
    <property type="match status" value="1"/>
</dbReference>
<reference evidence="3 4" key="1">
    <citation type="submission" date="2017-03" db="EMBL/GenBank/DDBJ databases">
        <title>Genome Survey of Euroglyphus maynei.</title>
        <authorList>
            <person name="Arlian L.G."/>
            <person name="Morgan M.S."/>
            <person name="Rider S.D."/>
        </authorList>
    </citation>
    <scope>NUCLEOTIDE SEQUENCE [LARGE SCALE GENOMIC DNA]</scope>
    <source>
        <strain evidence="3">Arlian Lab</strain>
        <tissue evidence="3">Whole body</tissue>
    </source>
</reference>
<dbReference type="SUPFAM" id="SSF48726">
    <property type="entry name" value="Immunoglobulin"/>
    <property type="match status" value="1"/>
</dbReference>
<keyword evidence="4" id="KW-1185">Reference proteome</keyword>
<name>A0A1Y3BI05_EURMA</name>
<dbReference type="InterPro" id="IPR036179">
    <property type="entry name" value="Ig-like_dom_sf"/>
</dbReference>
<feature type="domain" description="Ig-like" evidence="2">
    <location>
        <begin position="1"/>
        <end position="69"/>
    </location>
</feature>
<dbReference type="InterPro" id="IPR007110">
    <property type="entry name" value="Ig-like_dom"/>
</dbReference>
<dbReference type="InterPro" id="IPR013098">
    <property type="entry name" value="Ig_I-set"/>
</dbReference>
<dbReference type="EMBL" id="MUJZ01017644">
    <property type="protein sequence ID" value="OTF80571.1"/>
    <property type="molecule type" value="Genomic_DNA"/>
</dbReference>
<dbReference type="FunFam" id="2.60.40.10:FF:000107">
    <property type="entry name" value="Myosin, light chain kinase a"/>
    <property type="match status" value="1"/>
</dbReference>
<evidence type="ECO:0000313" key="4">
    <source>
        <dbReference type="Proteomes" id="UP000194236"/>
    </source>
</evidence>
<evidence type="ECO:0000259" key="2">
    <source>
        <dbReference type="PROSITE" id="PS50835"/>
    </source>
</evidence>
<comment type="caution">
    <text evidence="3">The sequence shown here is derived from an EMBL/GenBank/DDBJ whole genome shotgun (WGS) entry which is preliminary data.</text>
</comment>
<protein>
    <recommendedName>
        <fullName evidence="2">Ig-like domain-containing protein</fullName>
    </recommendedName>
</protein>